<organism evidence="1 2">
    <name type="scientific">Metabacillus herbersteinensis</name>
    <dbReference type="NCBI Taxonomy" id="283816"/>
    <lineage>
        <taxon>Bacteria</taxon>
        <taxon>Bacillati</taxon>
        <taxon>Bacillota</taxon>
        <taxon>Bacilli</taxon>
        <taxon>Bacillales</taxon>
        <taxon>Bacillaceae</taxon>
        <taxon>Metabacillus</taxon>
    </lineage>
</organism>
<dbReference type="Pfam" id="PF14156">
    <property type="entry name" value="AbbA_antirepres"/>
    <property type="match status" value="1"/>
</dbReference>
<sequence>MGLAVEQLSIDDQKLLIELLLDHQYALELISSELNDIESGSKMTDDTTYQRLLSLYDQIRFEGS</sequence>
<dbReference type="RefSeq" id="WP_378930977.1">
    <property type="nucleotide sequence ID" value="NZ_JBHLVO010000002.1"/>
</dbReference>
<proteinExistence type="predicted"/>
<evidence type="ECO:0000313" key="2">
    <source>
        <dbReference type="Proteomes" id="UP001589854"/>
    </source>
</evidence>
<dbReference type="Proteomes" id="UP001589854">
    <property type="component" value="Unassembled WGS sequence"/>
</dbReference>
<evidence type="ECO:0000313" key="1">
    <source>
        <dbReference type="EMBL" id="MFC0270720.1"/>
    </source>
</evidence>
<dbReference type="EMBL" id="JBHLVO010000002">
    <property type="protein sequence ID" value="MFC0270720.1"/>
    <property type="molecule type" value="Genomic_DNA"/>
</dbReference>
<gene>
    <name evidence="1" type="primary">abbA</name>
    <name evidence="1" type="ORF">ACFFIX_04550</name>
</gene>
<accession>A0ABV6GAL6</accession>
<name>A0ABV6GAL6_9BACI</name>
<protein>
    <submittedName>
        <fullName evidence="1">Antirepressor AbbA</fullName>
    </submittedName>
</protein>
<dbReference type="Gene3D" id="1.10.287.3030">
    <property type="match status" value="1"/>
</dbReference>
<keyword evidence="2" id="KW-1185">Reference proteome</keyword>
<dbReference type="InterPro" id="IPR025446">
    <property type="entry name" value="Antirep_AbbA"/>
</dbReference>
<reference evidence="1 2" key="1">
    <citation type="submission" date="2024-09" db="EMBL/GenBank/DDBJ databases">
        <authorList>
            <person name="Sun Q."/>
            <person name="Mori K."/>
        </authorList>
    </citation>
    <scope>NUCLEOTIDE SEQUENCE [LARGE SCALE GENOMIC DNA]</scope>
    <source>
        <strain evidence="1 2">CCM 7228</strain>
    </source>
</reference>
<comment type="caution">
    <text evidence="1">The sequence shown here is derived from an EMBL/GenBank/DDBJ whole genome shotgun (WGS) entry which is preliminary data.</text>
</comment>